<feature type="region of interest" description="Disordered" evidence="21">
    <location>
        <begin position="351"/>
        <end position="406"/>
    </location>
</feature>
<evidence type="ECO:0000256" key="6">
    <source>
        <dbReference type="ARBA" id="ARBA00022454"/>
    </source>
</evidence>
<organism evidence="23 24">
    <name type="scientific">Gadus morhua</name>
    <name type="common">Atlantic cod</name>
    <dbReference type="NCBI Taxonomy" id="8049"/>
    <lineage>
        <taxon>Eukaryota</taxon>
        <taxon>Metazoa</taxon>
        <taxon>Chordata</taxon>
        <taxon>Craniata</taxon>
        <taxon>Vertebrata</taxon>
        <taxon>Euteleostomi</taxon>
        <taxon>Actinopterygii</taxon>
        <taxon>Neopterygii</taxon>
        <taxon>Teleostei</taxon>
        <taxon>Neoteleostei</taxon>
        <taxon>Acanthomorphata</taxon>
        <taxon>Zeiogadaria</taxon>
        <taxon>Gadariae</taxon>
        <taxon>Gadiformes</taxon>
        <taxon>Gadoidei</taxon>
        <taxon>Gadidae</taxon>
        <taxon>Gadus</taxon>
    </lineage>
</organism>
<evidence type="ECO:0000256" key="13">
    <source>
        <dbReference type="ARBA" id="ARBA00023069"/>
    </source>
</evidence>
<evidence type="ECO:0000256" key="17">
    <source>
        <dbReference type="ARBA" id="ARBA00023306"/>
    </source>
</evidence>
<dbReference type="SUPFAM" id="SSF52540">
    <property type="entry name" value="P-loop containing nucleoside triphosphate hydrolases"/>
    <property type="match status" value="1"/>
</dbReference>
<reference evidence="23" key="1">
    <citation type="submission" date="2025-08" db="UniProtKB">
        <authorList>
            <consortium name="Ensembl"/>
        </authorList>
    </citation>
    <scope>IDENTIFICATION</scope>
</reference>
<dbReference type="Pfam" id="PF00735">
    <property type="entry name" value="Septin"/>
    <property type="match status" value="1"/>
</dbReference>
<keyword evidence="6" id="KW-0158">Chromosome</keyword>
<evidence type="ECO:0000256" key="18">
    <source>
        <dbReference type="ARBA" id="ARBA00023328"/>
    </source>
</evidence>
<evidence type="ECO:0000256" key="20">
    <source>
        <dbReference type="RuleBase" id="RU004560"/>
    </source>
</evidence>
<dbReference type="GeneTree" id="ENSGT00940000154222"/>
<keyword evidence="9 20" id="KW-0547">Nucleotide-binding</keyword>
<proteinExistence type="inferred from homology"/>
<dbReference type="GO" id="GO:0051301">
    <property type="term" value="P:cell division"/>
    <property type="evidence" value="ECO:0007669"/>
    <property type="project" value="UniProtKB-KW"/>
</dbReference>
<reference evidence="23" key="2">
    <citation type="submission" date="2025-09" db="UniProtKB">
        <authorList>
            <consortium name="Ensembl"/>
        </authorList>
    </citation>
    <scope>IDENTIFICATION</scope>
</reference>
<evidence type="ECO:0000259" key="22">
    <source>
        <dbReference type="PROSITE" id="PS51719"/>
    </source>
</evidence>
<dbReference type="PIRSF" id="PIRSF006698">
    <property type="entry name" value="Septin"/>
    <property type="match status" value="1"/>
</dbReference>
<evidence type="ECO:0000313" key="24">
    <source>
        <dbReference type="Proteomes" id="UP000694546"/>
    </source>
</evidence>
<dbReference type="GO" id="GO:0030496">
    <property type="term" value="C:midbody"/>
    <property type="evidence" value="ECO:0007669"/>
    <property type="project" value="UniProtKB-SubCell"/>
</dbReference>
<evidence type="ECO:0000256" key="10">
    <source>
        <dbReference type="ARBA" id="ARBA00022776"/>
    </source>
</evidence>
<keyword evidence="17" id="KW-0131">Cell cycle</keyword>
<evidence type="ECO:0000256" key="3">
    <source>
        <dbReference type="ARBA" id="ARBA00004430"/>
    </source>
</evidence>
<evidence type="ECO:0000313" key="23">
    <source>
        <dbReference type="Ensembl" id="ENSGMOP00000068202.1"/>
    </source>
</evidence>
<keyword evidence="16" id="KW-0966">Cell projection</keyword>
<protein>
    <recommendedName>
        <fullName evidence="19">Septin</fullName>
    </recommendedName>
</protein>
<sequence>MEQQKNLEGYVGFANLPNQVYRKSVKRGFEFTLMVVGESGLGKSTLINSLFLTDLYSPEYPGPSHRIKKTVKVEQSKVLVKEGGVQLLLTIVDTPGFGDAVDNSDCWQPVIDHIDNKFEDYLNSESRVNRRLMPDNRVHCCLYFIAPSGHGLKPLDIEFMKRLHEKVNIIPLIAKADTMTPEEGQQFKKQVCCYVFQQRCFWILFFLFNTPPHPPPLAPQERLPLAVVGSNTIIEVNGKRVRGRQYPWGVAEVENGEHCDFTILRNMLIRTHMQDLKDVTNNVHYENYRSRKLAAVTYNGVDNNRNKGQLTKSPLAQMEEERREHVSKMKKMEMEMEQVFEMKVKEKIQKLKDSEAELQRRHEQMKRNLEAQHRELEEKRRQHEDEKAQWEAQQRQLEQQKLEASR</sequence>
<feature type="domain" description="Septin-type G" evidence="22">
    <location>
        <begin position="27"/>
        <end position="295"/>
    </location>
</feature>
<keyword evidence="11" id="KW-0995">Kinetochore</keyword>
<keyword evidence="15" id="KW-0206">Cytoskeleton</keyword>
<keyword evidence="7" id="KW-0963">Cytoplasm</keyword>
<keyword evidence="14 20" id="KW-0342">GTP-binding</keyword>
<dbReference type="Gene3D" id="3.40.50.300">
    <property type="entry name" value="P-loop containing nucleotide triphosphate hydrolases"/>
    <property type="match status" value="1"/>
</dbReference>
<gene>
    <name evidence="23" type="primary">SEPTIN7</name>
</gene>
<dbReference type="PRINTS" id="PR01742">
    <property type="entry name" value="SEPTIN7"/>
</dbReference>
<evidence type="ECO:0000256" key="21">
    <source>
        <dbReference type="SAM" id="MobiDB-lite"/>
    </source>
</evidence>
<name>A0A8C5D229_GADMO</name>
<keyword evidence="13" id="KW-0969">Cilium</keyword>
<evidence type="ECO:0000256" key="8">
    <source>
        <dbReference type="ARBA" id="ARBA00022618"/>
    </source>
</evidence>
<evidence type="ECO:0000256" key="9">
    <source>
        <dbReference type="ARBA" id="ARBA00022741"/>
    </source>
</evidence>
<evidence type="ECO:0000256" key="7">
    <source>
        <dbReference type="ARBA" id="ARBA00022490"/>
    </source>
</evidence>
<accession>A0A8C5D229</accession>
<evidence type="ECO:0000256" key="15">
    <source>
        <dbReference type="ARBA" id="ARBA00023212"/>
    </source>
</evidence>
<evidence type="ECO:0000256" key="1">
    <source>
        <dbReference type="ARBA" id="ARBA00004186"/>
    </source>
</evidence>
<keyword evidence="12" id="KW-0175">Coiled coil</keyword>
<evidence type="ECO:0000256" key="5">
    <source>
        <dbReference type="ARBA" id="ARBA00004629"/>
    </source>
</evidence>
<dbReference type="InterPro" id="IPR030379">
    <property type="entry name" value="G_SEPTIN_dom"/>
</dbReference>
<keyword evidence="24" id="KW-1185">Reference proteome</keyword>
<dbReference type="Ensembl" id="ENSGMOT00000050407.1">
    <property type="protein sequence ID" value="ENSGMOP00000068202.1"/>
    <property type="gene ID" value="ENSGMOG00000008992.2"/>
</dbReference>
<evidence type="ECO:0000256" key="14">
    <source>
        <dbReference type="ARBA" id="ARBA00023134"/>
    </source>
</evidence>
<dbReference type="GO" id="GO:0000776">
    <property type="term" value="C:kinetochore"/>
    <property type="evidence" value="ECO:0007669"/>
    <property type="project" value="UniProtKB-KW"/>
</dbReference>
<dbReference type="CDD" id="cd01850">
    <property type="entry name" value="CDC_Septin"/>
    <property type="match status" value="1"/>
</dbReference>
<dbReference type="GO" id="GO:0031105">
    <property type="term" value="C:septin complex"/>
    <property type="evidence" value="ECO:0007669"/>
    <property type="project" value="InterPro"/>
</dbReference>
<keyword evidence="10" id="KW-0498">Mitosis</keyword>
<evidence type="ECO:0000256" key="2">
    <source>
        <dbReference type="ARBA" id="ARBA00004214"/>
    </source>
</evidence>
<dbReference type="AlphaFoldDB" id="A0A8C5D229"/>
<dbReference type="PROSITE" id="PS51719">
    <property type="entry name" value="G_SEPTIN"/>
    <property type="match status" value="1"/>
</dbReference>
<dbReference type="InterPro" id="IPR016491">
    <property type="entry name" value="Septin"/>
</dbReference>
<evidence type="ECO:0000256" key="19">
    <source>
        <dbReference type="PIRNR" id="PIRNR006698"/>
    </source>
</evidence>
<feature type="compositionally biased region" description="Basic and acidic residues" evidence="21">
    <location>
        <begin position="351"/>
        <end position="389"/>
    </location>
</feature>
<keyword evidence="8" id="KW-0132">Cell division</keyword>
<dbReference type="GO" id="GO:0032154">
    <property type="term" value="C:cleavage furrow"/>
    <property type="evidence" value="ECO:0007669"/>
    <property type="project" value="UniProtKB-SubCell"/>
</dbReference>
<evidence type="ECO:0000256" key="16">
    <source>
        <dbReference type="ARBA" id="ARBA00023273"/>
    </source>
</evidence>
<dbReference type="InterPro" id="IPR027417">
    <property type="entry name" value="P-loop_NTPase"/>
</dbReference>
<dbReference type="PANTHER" id="PTHR18884">
    <property type="entry name" value="SEPTIN"/>
    <property type="match status" value="1"/>
</dbReference>
<evidence type="ECO:0000256" key="11">
    <source>
        <dbReference type="ARBA" id="ARBA00022838"/>
    </source>
</evidence>
<dbReference type="GO" id="GO:0005819">
    <property type="term" value="C:spindle"/>
    <property type="evidence" value="ECO:0007669"/>
    <property type="project" value="UniProtKB-SubCell"/>
</dbReference>
<evidence type="ECO:0000256" key="4">
    <source>
        <dbReference type="ARBA" id="ARBA00004626"/>
    </source>
</evidence>
<dbReference type="Proteomes" id="UP000694546">
    <property type="component" value="Chromosome 22"/>
</dbReference>
<comment type="similarity">
    <text evidence="19 20">Belongs to the TRAFAC class TrmE-Era-EngA-EngB-Septin-like GTPase superfamily. Septin GTPase family.</text>
</comment>
<evidence type="ECO:0000256" key="12">
    <source>
        <dbReference type="ARBA" id="ARBA00023054"/>
    </source>
</evidence>
<dbReference type="GO" id="GO:0005525">
    <property type="term" value="F:GTP binding"/>
    <property type="evidence" value="ECO:0007669"/>
    <property type="project" value="UniProtKB-UniRule"/>
</dbReference>
<keyword evidence="18" id="KW-0137">Centromere</keyword>
<dbReference type="GO" id="GO:0005930">
    <property type="term" value="C:axoneme"/>
    <property type="evidence" value="ECO:0007669"/>
    <property type="project" value="UniProtKB-SubCell"/>
</dbReference>
<comment type="subcellular location">
    <subcellularLocation>
        <location evidence="5">Chromosome</location>
        <location evidence="5">Centromere</location>
        <location evidence="5">Kinetochore</location>
    </subcellularLocation>
    <subcellularLocation>
        <location evidence="4">Cleavage furrow</location>
    </subcellularLocation>
    <subcellularLocation>
        <location evidence="3">Cytoplasm</location>
        <location evidence="3">Cytoskeleton</location>
        <location evidence="3">Cilium axoneme</location>
    </subcellularLocation>
    <subcellularLocation>
        <location evidence="1">Cytoplasm</location>
        <location evidence="1">Cytoskeleton</location>
        <location evidence="1">Spindle</location>
    </subcellularLocation>
    <subcellularLocation>
        <location evidence="2">Midbody</location>
    </subcellularLocation>
</comment>
<dbReference type="InterPro" id="IPR008115">
    <property type="entry name" value="Septin7"/>
</dbReference>